<dbReference type="InterPro" id="IPR055370">
    <property type="entry name" value="Lsr2_DNA-bd"/>
</dbReference>
<reference evidence="4" key="1">
    <citation type="journal article" date="2019" name="Int. J. Syst. Evol. Microbiol.">
        <title>The Global Catalogue of Microorganisms (GCM) 10K type strain sequencing project: providing services to taxonomists for standard genome sequencing and annotation.</title>
        <authorList>
            <consortium name="The Broad Institute Genomics Platform"/>
            <consortium name="The Broad Institute Genome Sequencing Center for Infectious Disease"/>
            <person name="Wu L."/>
            <person name="Ma J."/>
        </authorList>
    </citation>
    <scope>NUCLEOTIDE SEQUENCE [LARGE SCALE GENOMIC DNA]</scope>
    <source>
        <strain evidence="4">JCM 5067</strain>
    </source>
</reference>
<evidence type="ECO:0000313" key="4">
    <source>
        <dbReference type="Proteomes" id="UP001500668"/>
    </source>
</evidence>
<dbReference type="Proteomes" id="UP001500668">
    <property type="component" value="Unassembled WGS sequence"/>
</dbReference>
<protein>
    <recommendedName>
        <fullName evidence="2">Lsr2 DNA-binding domain-containing protein</fullName>
    </recommendedName>
</protein>
<comment type="caution">
    <text evidence="3">The sequence shown here is derived from an EMBL/GenBank/DDBJ whole genome shotgun (WGS) entry which is preliminary data.</text>
</comment>
<evidence type="ECO:0000259" key="2">
    <source>
        <dbReference type="Pfam" id="PF23359"/>
    </source>
</evidence>
<keyword evidence="4" id="KW-1185">Reference proteome</keyword>
<feature type="domain" description="Lsr2 DNA-binding" evidence="2">
    <location>
        <begin position="87"/>
        <end position="119"/>
    </location>
</feature>
<organism evidence="3 4">
    <name type="scientific">Streptomyces crystallinus</name>
    <dbReference type="NCBI Taxonomy" id="68191"/>
    <lineage>
        <taxon>Bacteria</taxon>
        <taxon>Bacillati</taxon>
        <taxon>Actinomycetota</taxon>
        <taxon>Actinomycetes</taxon>
        <taxon>Kitasatosporales</taxon>
        <taxon>Streptomycetaceae</taxon>
        <taxon>Streptomyces</taxon>
    </lineage>
</organism>
<dbReference type="Pfam" id="PF23359">
    <property type="entry name" value="Lsr2_DNA-bd"/>
    <property type="match status" value="1"/>
</dbReference>
<evidence type="ECO:0000256" key="1">
    <source>
        <dbReference type="ARBA" id="ARBA00023125"/>
    </source>
</evidence>
<sequence length="131" mass="14749">MASSRRTVIDYTDDMTGLPIPEDLVDNFCFSIDGVDFKMDTDTALANEIRELLARATANAEIAYWKPKVVEPAKAPRKKTNPERSRLLKKIRFWANENGKKVAPQGRIPEDVVTSYRTANPGVDMTPYDNS</sequence>
<gene>
    <name evidence="3" type="ORF">GCM10010394_05060</name>
</gene>
<accession>A0ABP3Q5B1</accession>
<dbReference type="InterPro" id="IPR036625">
    <property type="entry name" value="E3-bd_dom_sf"/>
</dbReference>
<evidence type="ECO:0000313" key="3">
    <source>
        <dbReference type="EMBL" id="GAA0579489.1"/>
    </source>
</evidence>
<dbReference type="EMBL" id="BAAACA010000004">
    <property type="protein sequence ID" value="GAA0579489.1"/>
    <property type="molecule type" value="Genomic_DNA"/>
</dbReference>
<dbReference type="Gene3D" id="4.10.320.10">
    <property type="entry name" value="E3-binding domain"/>
    <property type="match status" value="1"/>
</dbReference>
<proteinExistence type="predicted"/>
<keyword evidence="1" id="KW-0238">DNA-binding</keyword>
<dbReference type="Gene3D" id="3.30.60.230">
    <property type="entry name" value="Lsr2, dimerization domain"/>
    <property type="match status" value="1"/>
</dbReference>
<dbReference type="InterPro" id="IPR042261">
    <property type="entry name" value="Lsr2-like_dimerization"/>
</dbReference>
<dbReference type="RefSeq" id="WP_344069399.1">
    <property type="nucleotide sequence ID" value="NZ_BAAACA010000004.1"/>
</dbReference>
<name>A0ABP3Q5B1_9ACTN</name>